<dbReference type="Proteomes" id="UP000008635">
    <property type="component" value="Chromosome"/>
</dbReference>
<dbReference type="AlphaFoldDB" id="E8UB53"/>
<dbReference type="KEGG" id="dmr:Deima_2659"/>
<organism evidence="1 2">
    <name type="scientific">Deinococcus maricopensis (strain DSM 21211 / LMG 22137 / NRRL B-23946 / LB-34)</name>
    <dbReference type="NCBI Taxonomy" id="709986"/>
    <lineage>
        <taxon>Bacteria</taxon>
        <taxon>Thermotogati</taxon>
        <taxon>Deinococcota</taxon>
        <taxon>Deinococci</taxon>
        <taxon>Deinococcales</taxon>
        <taxon>Deinococcaceae</taxon>
        <taxon>Deinococcus</taxon>
    </lineage>
</organism>
<protein>
    <submittedName>
        <fullName evidence="1">Uncharacterized protein</fullName>
    </submittedName>
</protein>
<sequence length="42" mass="4773">MTPVNVAARAPRWIRHVTQEGTPLVTRPTLDAPRGCYSRQLR</sequence>
<name>E8UB53_DEIML</name>
<dbReference type="EMBL" id="CP002454">
    <property type="protein sequence ID" value="ADV68292.1"/>
    <property type="molecule type" value="Genomic_DNA"/>
</dbReference>
<reference evidence="1 2" key="1">
    <citation type="journal article" date="2011" name="Stand. Genomic Sci.">
        <title>Complete genome sequence of Deinococcus maricopensis type strain (LB-34).</title>
        <authorList>
            <person name="Pukall R."/>
            <person name="Zeytun A."/>
            <person name="Lucas S."/>
            <person name="Lapidus A."/>
            <person name="Hammon N."/>
            <person name="Deshpande S."/>
            <person name="Nolan M."/>
            <person name="Cheng J.F."/>
            <person name="Pitluck S."/>
            <person name="Liolios K."/>
            <person name="Pagani I."/>
            <person name="Mikhailova N."/>
            <person name="Ivanova N."/>
            <person name="Mavromatis K."/>
            <person name="Pati A."/>
            <person name="Tapia R."/>
            <person name="Han C."/>
            <person name="Goodwin L."/>
            <person name="Chen A."/>
            <person name="Palaniappan K."/>
            <person name="Land M."/>
            <person name="Hauser L."/>
            <person name="Chang Y.J."/>
            <person name="Jeffries C.D."/>
            <person name="Brambilla E.M."/>
            <person name="Rohde M."/>
            <person name="Goker M."/>
            <person name="Detter J.C."/>
            <person name="Woyke T."/>
            <person name="Bristow J."/>
            <person name="Eisen J.A."/>
            <person name="Markowitz V."/>
            <person name="Hugenholtz P."/>
            <person name="Kyrpides N.C."/>
            <person name="Klenk H.P."/>
        </authorList>
    </citation>
    <scope>NUCLEOTIDE SEQUENCE [LARGE SCALE GENOMIC DNA]</scope>
    <source>
        <strain evidence="2">DSM 21211 / LMG 22137 / NRRL B-23946 / LB-34</strain>
    </source>
</reference>
<accession>E8UB53</accession>
<proteinExistence type="predicted"/>
<evidence type="ECO:0000313" key="2">
    <source>
        <dbReference type="Proteomes" id="UP000008635"/>
    </source>
</evidence>
<evidence type="ECO:0000313" key="1">
    <source>
        <dbReference type="EMBL" id="ADV68292.1"/>
    </source>
</evidence>
<reference evidence="2" key="2">
    <citation type="submission" date="2011-01" db="EMBL/GenBank/DDBJ databases">
        <title>The complete genome of Deinococcus maricopensis DSM 21211.</title>
        <authorList>
            <consortium name="US DOE Joint Genome Institute (JGI-PGF)"/>
            <person name="Lucas S."/>
            <person name="Copeland A."/>
            <person name="Lapidus A."/>
            <person name="Goodwin L."/>
            <person name="Pitluck S."/>
            <person name="Kyrpides N."/>
            <person name="Mavromatis K."/>
            <person name="Pagani I."/>
            <person name="Ivanova N."/>
            <person name="Ovchinnikova G."/>
            <person name="Zeytun A."/>
            <person name="Detter J.C."/>
            <person name="Han C."/>
            <person name="Land M."/>
            <person name="Hauser L."/>
            <person name="Markowitz V."/>
            <person name="Cheng J.-F."/>
            <person name="Hugenholtz P."/>
            <person name="Woyke T."/>
            <person name="Wu D."/>
            <person name="Pukall R."/>
            <person name="Gehrich-Schroeter G."/>
            <person name="Brambilla E."/>
            <person name="Klenk H.-P."/>
            <person name="Eisen J.A."/>
        </authorList>
    </citation>
    <scope>NUCLEOTIDE SEQUENCE [LARGE SCALE GENOMIC DNA]</scope>
    <source>
        <strain evidence="2">DSM 21211 / LMG 22137 / NRRL B-23946 / LB-34</strain>
    </source>
</reference>
<dbReference type="HOGENOM" id="CLU_3250387_0_0_0"/>
<gene>
    <name evidence="1" type="ordered locus">Deima_2659</name>
</gene>
<keyword evidence="2" id="KW-1185">Reference proteome</keyword>